<evidence type="ECO:0000313" key="3">
    <source>
        <dbReference type="EMBL" id="MBB6254568.1"/>
    </source>
</evidence>
<evidence type="ECO:0008006" key="5">
    <source>
        <dbReference type="Google" id="ProtNLM"/>
    </source>
</evidence>
<sequence length="198" mass="21920">MWKRFLAMLACAPLFSGCATMTPTDFAQGTPRLVLEDYFSGHTKAWGLFEDRFGKIRRQFTVDIEGTRRDDALILHEVFLYSDGEREERTWTVRRVAPDRYEGTAGDVIGTARGVASGNAFNWAYRMDLKVGDGRLRVSFDDWMFLQPGGVMLNRAHVSKWGVEIGSVSIFFRKGDGDAGQPPGATPVGDAGGRSASN</sequence>
<keyword evidence="4" id="KW-1185">Reference proteome</keyword>
<feature type="signal peptide" evidence="2">
    <location>
        <begin position="1"/>
        <end position="21"/>
    </location>
</feature>
<dbReference type="InterPro" id="IPR024409">
    <property type="entry name" value="DUF3833"/>
</dbReference>
<comment type="caution">
    <text evidence="3">The sequence shown here is derived from an EMBL/GenBank/DDBJ whole genome shotgun (WGS) entry which is preliminary data.</text>
</comment>
<dbReference type="PROSITE" id="PS51257">
    <property type="entry name" value="PROKAR_LIPOPROTEIN"/>
    <property type="match status" value="1"/>
</dbReference>
<keyword evidence="2" id="KW-0732">Signal</keyword>
<reference evidence="3 4" key="1">
    <citation type="submission" date="2020-08" db="EMBL/GenBank/DDBJ databases">
        <title>Genomic Encyclopedia of Type Strains, Phase IV (KMG-IV): sequencing the most valuable type-strain genomes for metagenomic binning, comparative biology and taxonomic classification.</title>
        <authorList>
            <person name="Goeker M."/>
        </authorList>
    </citation>
    <scope>NUCLEOTIDE SEQUENCE [LARGE SCALE GENOMIC DNA]</scope>
    <source>
        <strain evidence="3 4">DSM 22198</strain>
    </source>
</reference>
<dbReference type="Pfam" id="PF12915">
    <property type="entry name" value="DUF3833"/>
    <property type="match status" value="1"/>
</dbReference>
<dbReference type="AlphaFoldDB" id="A0A7X0B2K4"/>
<evidence type="ECO:0000256" key="1">
    <source>
        <dbReference type="SAM" id="MobiDB-lite"/>
    </source>
</evidence>
<gene>
    <name evidence="3" type="ORF">FHS74_005158</name>
</gene>
<dbReference type="EMBL" id="JACIIZ010000018">
    <property type="protein sequence ID" value="MBB6254568.1"/>
    <property type="molecule type" value="Genomic_DNA"/>
</dbReference>
<proteinExistence type="predicted"/>
<accession>A0A7X0B2K4</accession>
<organism evidence="3 4">
    <name type="scientific">Nitrospirillum iridis</name>
    <dbReference type="NCBI Taxonomy" id="765888"/>
    <lineage>
        <taxon>Bacteria</taxon>
        <taxon>Pseudomonadati</taxon>
        <taxon>Pseudomonadota</taxon>
        <taxon>Alphaproteobacteria</taxon>
        <taxon>Rhodospirillales</taxon>
        <taxon>Azospirillaceae</taxon>
        <taxon>Nitrospirillum</taxon>
    </lineage>
</organism>
<evidence type="ECO:0000256" key="2">
    <source>
        <dbReference type="SAM" id="SignalP"/>
    </source>
</evidence>
<evidence type="ECO:0000313" key="4">
    <source>
        <dbReference type="Proteomes" id="UP000539175"/>
    </source>
</evidence>
<dbReference type="RefSeq" id="WP_184807098.1">
    <property type="nucleotide sequence ID" value="NZ_JACIIZ010000018.1"/>
</dbReference>
<name>A0A7X0B2K4_9PROT</name>
<feature type="chain" id="PRO_5031167000" description="Lipoprotein" evidence="2">
    <location>
        <begin position="22"/>
        <end position="198"/>
    </location>
</feature>
<protein>
    <recommendedName>
        <fullName evidence="5">Lipoprotein</fullName>
    </recommendedName>
</protein>
<dbReference type="Proteomes" id="UP000539175">
    <property type="component" value="Unassembled WGS sequence"/>
</dbReference>
<feature type="region of interest" description="Disordered" evidence="1">
    <location>
        <begin position="176"/>
        <end position="198"/>
    </location>
</feature>